<evidence type="ECO:0000256" key="4">
    <source>
        <dbReference type="ARBA" id="ARBA00023136"/>
    </source>
</evidence>
<feature type="coiled-coil region" evidence="5">
    <location>
        <begin position="76"/>
        <end position="110"/>
    </location>
</feature>
<evidence type="ECO:0000256" key="5">
    <source>
        <dbReference type="SAM" id="Coils"/>
    </source>
</evidence>
<dbReference type="InterPro" id="IPR010445">
    <property type="entry name" value="LapA_dom"/>
</dbReference>
<organism evidence="8 9">
    <name type="scientific">Nereida ignava</name>
    <dbReference type="NCBI Taxonomy" id="282199"/>
    <lineage>
        <taxon>Bacteria</taxon>
        <taxon>Pseudomonadati</taxon>
        <taxon>Pseudomonadota</taxon>
        <taxon>Alphaproteobacteria</taxon>
        <taxon>Rhodobacterales</taxon>
        <taxon>Roseobacteraceae</taxon>
        <taxon>Nereida</taxon>
    </lineage>
</organism>
<feature type="transmembrane region" description="Helical" evidence="6">
    <location>
        <begin position="7"/>
        <end position="31"/>
    </location>
</feature>
<dbReference type="EMBL" id="CVQV01000010">
    <property type="protein sequence ID" value="CRK75922.1"/>
    <property type="molecule type" value="Genomic_DNA"/>
</dbReference>
<sequence>MRYIRYGIIGSIAVVLIVVALANRGVVTLRILPQELAELIGVPLLARSVDLPLFLVIFGGIAAGVLLGFVWEWMREHKIRAAKATTERELKSLEREVRRLKGKQNEGKDEVLALLDDAS</sequence>
<keyword evidence="2 6" id="KW-0812">Transmembrane</keyword>
<dbReference type="GO" id="GO:0005886">
    <property type="term" value="C:plasma membrane"/>
    <property type="evidence" value="ECO:0007669"/>
    <property type="project" value="InterPro"/>
</dbReference>
<evidence type="ECO:0000256" key="2">
    <source>
        <dbReference type="ARBA" id="ARBA00022692"/>
    </source>
</evidence>
<evidence type="ECO:0000256" key="1">
    <source>
        <dbReference type="ARBA" id="ARBA00022475"/>
    </source>
</evidence>
<keyword evidence="4 6" id="KW-0472">Membrane</keyword>
<dbReference type="RefSeq" id="WP_048599340.1">
    <property type="nucleotide sequence ID" value="NZ_CBFHGK010000015.1"/>
</dbReference>
<dbReference type="Proteomes" id="UP000048949">
    <property type="component" value="Unassembled WGS sequence"/>
</dbReference>
<dbReference type="OrthoDB" id="7689797at2"/>
<protein>
    <recommendedName>
        <fullName evidence="7">Lipopolysaccharide assembly protein A domain-containing protein</fullName>
    </recommendedName>
</protein>
<dbReference type="STRING" id="282199.GCA_001049735_01978"/>
<keyword evidence="3 6" id="KW-1133">Transmembrane helix</keyword>
<evidence type="ECO:0000313" key="9">
    <source>
        <dbReference type="Proteomes" id="UP000048949"/>
    </source>
</evidence>
<dbReference type="AlphaFoldDB" id="A0A0U1NMK5"/>
<accession>A0A0U1NMK5</accession>
<name>A0A0U1NMK5_9RHOB</name>
<proteinExistence type="predicted"/>
<reference evidence="8 9" key="1">
    <citation type="submission" date="2015-04" db="EMBL/GenBank/DDBJ databases">
        <authorList>
            <person name="Syromyatnikov M.Y."/>
            <person name="Popov V.N."/>
        </authorList>
    </citation>
    <scope>NUCLEOTIDE SEQUENCE [LARGE SCALE GENOMIC DNA]</scope>
    <source>
        <strain evidence="8 9">CECT 5292</strain>
    </source>
</reference>
<feature type="transmembrane region" description="Helical" evidence="6">
    <location>
        <begin position="51"/>
        <end position="71"/>
    </location>
</feature>
<dbReference type="Pfam" id="PF06305">
    <property type="entry name" value="LapA_dom"/>
    <property type="match status" value="1"/>
</dbReference>
<keyword evidence="5" id="KW-0175">Coiled coil</keyword>
<keyword evidence="1" id="KW-1003">Cell membrane</keyword>
<evidence type="ECO:0000256" key="6">
    <source>
        <dbReference type="SAM" id="Phobius"/>
    </source>
</evidence>
<keyword evidence="9" id="KW-1185">Reference proteome</keyword>
<feature type="domain" description="Lipopolysaccharide assembly protein A" evidence="7">
    <location>
        <begin position="44"/>
        <end position="97"/>
    </location>
</feature>
<evidence type="ECO:0000259" key="7">
    <source>
        <dbReference type="Pfam" id="PF06305"/>
    </source>
</evidence>
<evidence type="ECO:0000313" key="8">
    <source>
        <dbReference type="EMBL" id="CRK75922.1"/>
    </source>
</evidence>
<gene>
    <name evidence="8" type="ORF">NIG5292_01979</name>
</gene>
<evidence type="ECO:0000256" key="3">
    <source>
        <dbReference type="ARBA" id="ARBA00022989"/>
    </source>
</evidence>